<dbReference type="CDD" id="cd00118">
    <property type="entry name" value="LysM"/>
    <property type="match status" value="1"/>
</dbReference>
<dbReference type="SUPFAM" id="SSF54106">
    <property type="entry name" value="LysM domain"/>
    <property type="match status" value="1"/>
</dbReference>
<feature type="domain" description="LysM" evidence="6">
    <location>
        <begin position="273"/>
        <end position="318"/>
    </location>
</feature>
<evidence type="ECO:0000256" key="1">
    <source>
        <dbReference type="ARBA" id="ARBA00004613"/>
    </source>
</evidence>
<dbReference type="Gene3D" id="2.150.10.10">
    <property type="entry name" value="Serralysin-like metalloprotease, C-terminal"/>
    <property type="match status" value="1"/>
</dbReference>
<dbReference type="InterPro" id="IPR056861">
    <property type="entry name" value="HMCN1-like_VWA"/>
</dbReference>
<dbReference type="CDD" id="cd00198">
    <property type="entry name" value="vWFA"/>
    <property type="match status" value="1"/>
</dbReference>
<evidence type="ECO:0000259" key="6">
    <source>
        <dbReference type="PROSITE" id="PS51782"/>
    </source>
</evidence>
<name>A0A6L5WJH6_9BACT</name>
<comment type="caution">
    <text evidence="7">The sequence shown here is derived from an EMBL/GenBank/DDBJ whole genome shotgun (WGS) entry which is preliminary data.</text>
</comment>
<gene>
    <name evidence="7" type="ORF">F1B92_05335</name>
</gene>
<dbReference type="InterPro" id="IPR011049">
    <property type="entry name" value="Serralysin-like_metalloprot_C"/>
</dbReference>
<dbReference type="Pfam" id="PF00353">
    <property type="entry name" value="HemolysinCabind"/>
    <property type="match status" value="2"/>
</dbReference>
<dbReference type="RefSeq" id="WP_154570859.1">
    <property type="nucleotide sequence ID" value="NZ_VWSJ01000019.1"/>
</dbReference>
<keyword evidence="2" id="KW-0964">Secreted</keyword>
<evidence type="ECO:0000313" key="7">
    <source>
        <dbReference type="EMBL" id="MSN96592.1"/>
    </source>
</evidence>
<dbReference type="AlphaFoldDB" id="A0A6L5WJH6"/>
<keyword evidence="8" id="KW-1185">Reference proteome</keyword>
<feature type="domain" description="VWFA" evidence="5">
    <location>
        <begin position="467"/>
        <end position="673"/>
    </location>
</feature>
<dbReference type="InterPro" id="IPR018392">
    <property type="entry name" value="LysM"/>
</dbReference>
<evidence type="ECO:0000313" key="8">
    <source>
        <dbReference type="Proteomes" id="UP000476338"/>
    </source>
</evidence>
<keyword evidence="4" id="KW-0175">Coiled coil</keyword>
<dbReference type="InterPro" id="IPR002035">
    <property type="entry name" value="VWF_A"/>
</dbReference>
<dbReference type="Gene3D" id="3.10.350.10">
    <property type="entry name" value="LysM domain"/>
    <property type="match status" value="1"/>
</dbReference>
<evidence type="ECO:0000256" key="3">
    <source>
        <dbReference type="ARBA" id="ARBA00022729"/>
    </source>
</evidence>
<dbReference type="InterPro" id="IPR036465">
    <property type="entry name" value="vWFA_dom_sf"/>
</dbReference>
<dbReference type="InterPro" id="IPR036779">
    <property type="entry name" value="LysM_dom_sf"/>
</dbReference>
<dbReference type="Proteomes" id="UP000476338">
    <property type="component" value="Unassembled WGS sequence"/>
</dbReference>
<dbReference type="GO" id="GO:0005509">
    <property type="term" value="F:calcium ion binding"/>
    <property type="evidence" value="ECO:0007669"/>
    <property type="project" value="InterPro"/>
</dbReference>
<dbReference type="SUPFAM" id="SSF53300">
    <property type="entry name" value="vWA-like"/>
    <property type="match status" value="1"/>
</dbReference>
<feature type="coiled-coil region" evidence="4">
    <location>
        <begin position="432"/>
        <end position="459"/>
    </location>
</feature>
<accession>A0A6L5WJH6</accession>
<evidence type="ECO:0000256" key="4">
    <source>
        <dbReference type="SAM" id="Coils"/>
    </source>
</evidence>
<dbReference type="SMART" id="SM00327">
    <property type="entry name" value="VWA"/>
    <property type="match status" value="1"/>
</dbReference>
<dbReference type="PROSITE" id="PS50234">
    <property type="entry name" value="VWFA"/>
    <property type="match status" value="1"/>
</dbReference>
<dbReference type="Gene3D" id="3.40.50.410">
    <property type="entry name" value="von Willebrand factor, type A domain"/>
    <property type="match status" value="1"/>
</dbReference>
<sequence>MKAENFVNEMLNAADSILAVGSSFLPVKSLRYWYVNSHSIGMNYVRNNLNGMNSYQASGKIVGNTLTLISIGKGINLFSKSYIGLEVGLNASGSYIINHYSPLGNYMSDVFDTYVRNADEFYTRLYSDEEYRKEVMQATKDLILSFDELKDYYGNLTPEKFWEDIKYTFGRPPSSSEGSLVYNTKIDLNKNNVEIINTDKFKKEEIEKSIIKEVIKHKEIKTLTLNSQTYNIKSLSNLELRNAILYDYIPNVSFLLSNISIKSGESIDLGEKGLYKVKSGDTLSTIAEKNGLITKELLKLNPHLIDEGRVNFLQDKVLITIDNTSKLNNKNHQLIGDNNAQNLLIDSNGGDNLFVGGNKKDIMKSTKDGYDTYHAGDKDIIEDSDGKGEIYFNNTQLIGGILDKDKSSNSIKVYLSEDKNIEYHLDENSKILKVIDKNNNNAELTINNFNKEEKSLNINLADNLGKEVAIIIDTTGSMQDDIDAAKNSAKEIARNIFKTNIKNINQGSNLNSKNTYSKISIVTFSDNNIKTIGTYTNYSSFQKGINSVYEQGGGTEYHCAAMLEGMSNFTPNNGLNKEIYLMSDESGDDNERMNEVIAKARNFGNKMISFRRALNTKNINNSNESIYDNSVKINVISINNNQSHLKRLSDETGGIYFQPNSIEELKDSLFDASNLGTNKDETIVGNDKDNIINGKGGKNILEGKKGSDTYKFDEDFNDSNTIIETNLSNLDNNIIDLTKFSIDEFKFKYKNNDLIITKNQPDKSFLDKILNLFNKNTKDTLAPQIKIDNFFNNKELIISSIKFSDYSIDKDTLTLLSKNKAKNIEILSDNTTNNKLLLNKFKSSFIVGNKTKSNYINSSLSNDTLIGGNKSDVIISNLGDDILMGNKGNDYLSGKGGDDTYLFRKGDGNDIVYDDAFLSFNDKIEFIDISSKDVKIYKDRNDLIIHYSNEDSVRIKDNFGLGHFKNKIENFKFSDTTMKYEELIDKIGYESLPNNYNSKLSNSISKKASSSSFFSQNQINKVIEDLNSYGNDNAINLNSPNDMKNNSDIIQIYANGWGR</sequence>
<dbReference type="InterPro" id="IPR001343">
    <property type="entry name" value="Hemolysn_Ca-bd"/>
</dbReference>
<dbReference type="SMART" id="SM00257">
    <property type="entry name" value="LysM"/>
    <property type="match status" value="1"/>
</dbReference>
<reference evidence="7 8" key="1">
    <citation type="submission" date="2019-09" db="EMBL/GenBank/DDBJ databases">
        <authorList>
            <person name="Silva M."/>
            <person name="Pereira G."/>
            <person name="Lopes-Da-Costa L."/>
            <person name="Silva E."/>
        </authorList>
    </citation>
    <scope>NUCLEOTIDE SEQUENCE [LARGE SCALE GENOMIC DNA]</scope>
    <source>
        <strain evidence="7 8">FMV-PI01</strain>
    </source>
</reference>
<comment type="subcellular location">
    <subcellularLocation>
        <location evidence="1">Secreted</location>
    </subcellularLocation>
</comment>
<dbReference type="SUPFAM" id="SSF51120">
    <property type="entry name" value="beta-Roll"/>
    <property type="match status" value="2"/>
</dbReference>
<dbReference type="EMBL" id="VWSJ01000019">
    <property type="protein sequence ID" value="MSN96592.1"/>
    <property type="molecule type" value="Genomic_DNA"/>
</dbReference>
<reference evidence="7 8" key="2">
    <citation type="submission" date="2020-03" db="EMBL/GenBank/DDBJ databases">
        <title>Campylobacter portucalensis sp. nov., a new species of Campylobacter isolated from the reproductive tract of bulls.</title>
        <authorList>
            <person name="Silva M.F."/>
            <person name="Pereira G."/>
            <person name="Carneiro C."/>
            <person name="Hemphill A."/>
            <person name="Mateus L."/>
            <person name="Lopes-Da-Costa L."/>
            <person name="Silva E."/>
        </authorList>
    </citation>
    <scope>NUCLEOTIDE SEQUENCE [LARGE SCALE GENOMIC DNA]</scope>
    <source>
        <strain evidence="7 8">FMV-PI01</strain>
    </source>
</reference>
<dbReference type="PROSITE" id="PS51782">
    <property type="entry name" value="LYSM"/>
    <property type="match status" value="1"/>
</dbReference>
<evidence type="ECO:0000259" key="5">
    <source>
        <dbReference type="PROSITE" id="PS50234"/>
    </source>
</evidence>
<organism evidence="7 8">
    <name type="scientific">Campylobacter portucalensis</name>
    <dbReference type="NCBI Taxonomy" id="2608384"/>
    <lineage>
        <taxon>Bacteria</taxon>
        <taxon>Pseudomonadati</taxon>
        <taxon>Campylobacterota</taxon>
        <taxon>Epsilonproteobacteria</taxon>
        <taxon>Campylobacterales</taxon>
        <taxon>Campylobacteraceae</taxon>
        <taxon>Campylobacter</taxon>
    </lineage>
</organism>
<protein>
    <submittedName>
        <fullName evidence="7">VWA domain-containing protein</fullName>
    </submittedName>
</protein>
<proteinExistence type="predicted"/>
<dbReference type="Pfam" id="PF25106">
    <property type="entry name" value="VWA_4"/>
    <property type="match status" value="1"/>
</dbReference>
<evidence type="ECO:0000256" key="2">
    <source>
        <dbReference type="ARBA" id="ARBA00022525"/>
    </source>
</evidence>
<dbReference type="Pfam" id="PF01476">
    <property type="entry name" value="LysM"/>
    <property type="match status" value="1"/>
</dbReference>
<keyword evidence="3" id="KW-0732">Signal</keyword>